<feature type="region of interest" description="Disordered" evidence="1">
    <location>
        <begin position="1"/>
        <end position="380"/>
    </location>
</feature>
<evidence type="ECO:0008006" key="6">
    <source>
        <dbReference type="Google" id="ProtNLM"/>
    </source>
</evidence>
<dbReference type="GO" id="GO:0016197">
    <property type="term" value="P:endosomal transport"/>
    <property type="evidence" value="ECO:0007669"/>
    <property type="project" value="TreeGrafter"/>
</dbReference>
<feature type="domain" description="EF-hand" evidence="3">
    <location>
        <begin position="386"/>
        <end position="421"/>
    </location>
</feature>
<evidence type="ECO:0000259" key="2">
    <source>
        <dbReference type="PROSITE" id="PS50031"/>
    </source>
</evidence>
<dbReference type="SMART" id="SM00054">
    <property type="entry name" value="EFh"/>
    <property type="match status" value="2"/>
</dbReference>
<reference evidence="4" key="1">
    <citation type="submission" date="2022-07" db="EMBL/GenBank/DDBJ databases">
        <title>Phylogenomic reconstructions and comparative analyses of Kickxellomycotina fungi.</title>
        <authorList>
            <person name="Reynolds N.K."/>
            <person name="Stajich J.E."/>
            <person name="Barry K."/>
            <person name="Grigoriev I.V."/>
            <person name="Crous P."/>
            <person name="Smith M.E."/>
        </authorList>
    </citation>
    <scope>NUCLEOTIDE SEQUENCE</scope>
    <source>
        <strain evidence="4">RSA 861</strain>
    </source>
</reference>
<feature type="compositionally biased region" description="Low complexity" evidence="1">
    <location>
        <begin position="302"/>
        <end position="312"/>
    </location>
</feature>
<dbReference type="PANTHER" id="PTHR11216:SF174">
    <property type="entry name" value="GH06923P"/>
    <property type="match status" value="1"/>
</dbReference>
<dbReference type="OrthoDB" id="1716625at2759"/>
<dbReference type="AlphaFoldDB" id="A0A9W8DIN6"/>
<dbReference type="Proteomes" id="UP001150569">
    <property type="component" value="Unassembled WGS sequence"/>
</dbReference>
<protein>
    <recommendedName>
        <fullName evidence="6">Calmodulin</fullName>
    </recommendedName>
</protein>
<dbReference type="GO" id="GO:0005886">
    <property type="term" value="C:plasma membrane"/>
    <property type="evidence" value="ECO:0007669"/>
    <property type="project" value="TreeGrafter"/>
</dbReference>
<feature type="domain" description="EH" evidence="2">
    <location>
        <begin position="387"/>
        <end position="472"/>
    </location>
</feature>
<dbReference type="InterPro" id="IPR011992">
    <property type="entry name" value="EF-hand-dom_pair"/>
</dbReference>
<dbReference type="EMBL" id="JANBPT010000960">
    <property type="protein sequence ID" value="KAJ1911176.1"/>
    <property type="molecule type" value="Genomic_DNA"/>
</dbReference>
<dbReference type="PROSITE" id="PS50031">
    <property type="entry name" value="EH"/>
    <property type="match status" value="1"/>
</dbReference>
<dbReference type="CDD" id="cd00052">
    <property type="entry name" value="EH"/>
    <property type="match status" value="1"/>
</dbReference>
<evidence type="ECO:0000256" key="1">
    <source>
        <dbReference type="SAM" id="MobiDB-lite"/>
    </source>
</evidence>
<dbReference type="Gene3D" id="1.10.238.10">
    <property type="entry name" value="EF-hand"/>
    <property type="match status" value="1"/>
</dbReference>
<dbReference type="PROSITE" id="PS50222">
    <property type="entry name" value="EF_HAND_2"/>
    <property type="match status" value="1"/>
</dbReference>
<keyword evidence="5" id="KW-1185">Reference proteome</keyword>
<evidence type="ECO:0000313" key="5">
    <source>
        <dbReference type="Proteomes" id="UP001150569"/>
    </source>
</evidence>
<dbReference type="Pfam" id="PF12763">
    <property type="entry name" value="EH"/>
    <property type="match status" value="1"/>
</dbReference>
<gene>
    <name evidence="4" type="ORF">IWQ60_010266</name>
</gene>
<dbReference type="SUPFAM" id="SSF47473">
    <property type="entry name" value="EF-hand"/>
    <property type="match status" value="1"/>
</dbReference>
<proteinExistence type="predicted"/>
<dbReference type="GO" id="GO:0006897">
    <property type="term" value="P:endocytosis"/>
    <property type="evidence" value="ECO:0007669"/>
    <property type="project" value="TreeGrafter"/>
</dbReference>
<feature type="compositionally biased region" description="Low complexity" evidence="1">
    <location>
        <begin position="128"/>
        <end position="140"/>
    </location>
</feature>
<comment type="caution">
    <text evidence="4">The sequence shown here is derived from an EMBL/GenBank/DDBJ whole genome shotgun (WGS) entry which is preliminary data.</text>
</comment>
<accession>A0A9W8DIN6</accession>
<dbReference type="InterPro" id="IPR000261">
    <property type="entry name" value="EH_dom"/>
</dbReference>
<dbReference type="GO" id="GO:0005737">
    <property type="term" value="C:cytoplasm"/>
    <property type="evidence" value="ECO:0007669"/>
    <property type="project" value="TreeGrafter"/>
</dbReference>
<dbReference type="GO" id="GO:0005509">
    <property type="term" value="F:calcium ion binding"/>
    <property type="evidence" value="ECO:0007669"/>
    <property type="project" value="InterPro"/>
</dbReference>
<sequence length="472" mass="49397">MPLPSDPASTSENAKPAVGTKPELPAKPGLPSKPGALKGKPALPTKPLFLNASAAGDKFRTPPLPPKPQFGATGKPISHSTSASPVVAPPAPASPASVGSSGYRAPAPPLTKSGAPPLPSRDHRALHHAAVSAPAVVALSDTSTTRADSQPPAAPLLPPASTDIPRSRNTRSLIAKFSGQNTGSDGNSEDILTPILEAQSKKFPKFQEAGPHDLSPHVPDREVRRFPRETIPRTVPAFEDVPLHSAAPAAPPSRTATVPGSAASRGPASRSVAPPALPTRKPTVNRSAPPAAAGDGPPPLPSRSSTQSSTVSDHGEPTGRESNGALHRSATTGGQTTSRFATGVDSDYEPIHAGGSSLVRSTTLSPNNSTEAGRPASSLRPAITRLARRRYEELFRQSDTDKDQFLTKEEAKQIFLKSRLGYEILGDVWNLCDRDRRGKLSMHEFVIAMYLIDQCLAGEPLPAVLPLEVLLS</sequence>
<feature type="compositionally biased region" description="Low complexity" evidence="1">
    <location>
        <begin position="258"/>
        <end position="274"/>
    </location>
</feature>
<dbReference type="SMART" id="SM00027">
    <property type="entry name" value="EH"/>
    <property type="match status" value="1"/>
</dbReference>
<name>A0A9W8DIN6_9FUNG</name>
<feature type="compositionally biased region" description="Polar residues" evidence="1">
    <location>
        <begin position="358"/>
        <end position="371"/>
    </location>
</feature>
<feature type="compositionally biased region" description="Basic and acidic residues" evidence="1">
    <location>
        <begin position="210"/>
        <end position="231"/>
    </location>
</feature>
<feature type="compositionally biased region" description="Polar residues" evidence="1">
    <location>
        <begin position="329"/>
        <end position="340"/>
    </location>
</feature>
<evidence type="ECO:0000313" key="4">
    <source>
        <dbReference type="EMBL" id="KAJ1911176.1"/>
    </source>
</evidence>
<dbReference type="PANTHER" id="PTHR11216">
    <property type="entry name" value="EH DOMAIN"/>
    <property type="match status" value="1"/>
</dbReference>
<organism evidence="4 5">
    <name type="scientific">Tieghemiomyces parasiticus</name>
    <dbReference type="NCBI Taxonomy" id="78921"/>
    <lineage>
        <taxon>Eukaryota</taxon>
        <taxon>Fungi</taxon>
        <taxon>Fungi incertae sedis</taxon>
        <taxon>Zoopagomycota</taxon>
        <taxon>Kickxellomycotina</taxon>
        <taxon>Dimargaritomycetes</taxon>
        <taxon>Dimargaritales</taxon>
        <taxon>Dimargaritaceae</taxon>
        <taxon>Tieghemiomyces</taxon>
    </lineage>
</organism>
<dbReference type="InterPro" id="IPR002048">
    <property type="entry name" value="EF_hand_dom"/>
</dbReference>
<evidence type="ECO:0000259" key="3">
    <source>
        <dbReference type="PROSITE" id="PS50222"/>
    </source>
</evidence>